<dbReference type="EMBL" id="BSFE01000012">
    <property type="protein sequence ID" value="GLK53674.1"/>
    <property type="molecule type" value="Genomic_DNA"/>
</dbReference>
<keyword evidence="1" id="KW-0812">Transmembrane</keyword>
<organism evidence="2 3">
    <name type="scientific">Maricaulis virginensis</name>
    <dbReference type="NCBI Taxonomy" id="144022"/>
    <lineage>
        <taxon>Bacteria</taxon>
        <taxon>Pseudomonadati</taxon>
        <taxon>Pseudomonadota</taxon>
        <taxon>Alphaproteobacteria</taxon>
        <taxon>Maricaulales</taxon>
        <taxon>Maricaulaceae</taxon>
        <taxon>Maricaulis</taxon>
    </lineage>
</organism>
<reference evidence="2" key="2">
    <citation type="submission" date="2023-01" db="EMBL/GenBank/DDBJ databases">
        <authorList>
            <person name="Sun Q."/>
            <person name="Evtushenko L."/>
        </authorList>
    </citation>
    <scope>NUCLEOTIDE SEQUENCE</scope>
    <source>
        <strain evidence="2">VKM B-1513</strain>
    </source>
</reference>
<reference evidence="2" key="1">
    <citation type="journal article" date="2014" name="Int. J. Syst. Evol. Microbiol.">
        <title>Complete genome sequence of Corynebacterium casei LMG S-19264T (=DSM 44701T), isolated from a smear-ripened cheese.</title>
        <authorList>
            <consortium name="US DOE Joint Genome Institute (JGI-PGF)"/>
            <person name="Walter F."/>
            <person name="Albersmeier A."/>
            <person name="Kalinowski J."/>
            <person name="Ruckert C."/>
        </authorList>
    </citation>
    <scope>NUCLEOTIDE SEQUENCE</scope>
    <source>
        <strain evidence="2">VKM B-1513</strain>
    </source>
</reference>
<evidence type="ECO:0000313" key="2">
    <source>
        <dbReference type="EMBL" id="GLK53674.1"/>
    </source>
</evidence>
<evidence type="ECO:0000256" key="1">
    <source>
        <dbReference type="SAM" id="Phobius"/>
    </source>
</evidence>
<keyword evidence="1" id="KW-1133">Transmembrane helix</keyword>
<proteinExistence type="predicted"/>
<comment type="caution">
    <text evidence="2">The sequence shown here is derived from an EMBL/GenBank/DDBJ whole genome shotgun (WGS) entry which is preliminary data.</text>
</comment>
<feature type="transmembrane region" description="Helical" evidence="1">
    <location>
        <begin position="221"/>
        <end position="241"/>
    </location>
</feature>
<feature type="transmembrane region" description="Helical" evidence="1">
    <location>
        <begin position="253"/>
        <end position="277"/>
    </location>
</feature>
<sequence length="373" mass="40397">MDTRPDTTAPADTPADATHFEPFEMRLYRVSPLGPLLTTLALFVLVYGSFVLIAETTRQPSLFHVSATGGIVLVQVAWIALVLSLIFTAGTAFTEFSRRMWEAETDALVAALVPAGAGDARAFALGIPRSWSRRYALMFFAGAAAGLAFNGMIILTSNFTFVTYLQSVGLWFILVSPVLYGIGFRAGIDLARESAAIKQLIRDHLTIDLFHLDRLGVFGRIGLRAARSWLIMAGILLLFLINPNRPDALFDATQLWITVPVVAASIAGGVIVLTSALHPVHTKIRAAKQAELDRIHAEMARVRERALAGDAEAASALAGLTDYEIWVNARPEWPVSAGVTTRFSLYVLIPVIPIIGSYVFEKLADQFVSGGGV</sequence>
<feature type="transmembrane region" description="Helical" evidence="1">
    <location>
        <begin position="161"/>
        <end position="182"/>
    </location>
</feature>
<feature type="transmembrane region" description="Helical" evidence="1">
    <location>
        <begin position="65"/>
        <end position="87"/>
    </location>
</feature>
<feature type="transmembrane region" description="Helical" evidence="1">
    <location>
        <begin position="33"/>
        <end position="53"/>
    </location>
</feature>
<feature type="transmembrane region" description="Helical" evidence="1">
    <location>
        <begin position="343"/>
        <end position="360"/>
    </location>
</feature>
<dbReference type="RefSeq" id="WP_271188013.1">
    <property type="nucleotide sequence ID" value="NZ_BSFE01000012.1"/>
</dbReference>
<keyword evidence="3" id="KW-1185">Reference proteome</keyword>
<evidence type="ECO:0000313" key="3">
    <source>
        <dbReference type="Proteomes" id="UP001143486"/>
    </source>
</evidence>
<dbReference type="AlphaFoldDB" id="A0A9W6IQG5"/>
<accession>A0A9W6IQG5</accession>
<dbReference type="Proteomes" id="UP001143486">
    <property type="component" value="Unassembled WGS sequence"/>
</dbReference>
<gene>
    <name evidence="2" type="ORF">GCM10017621_31820</name>
</gene>
<keyword evidence="1" id="KW-0472">Membrane</keyword>
<name>A0A9W6IQG5_9PROT</name>
<protein>
    <submittedName>
        <fullName evidence="2">Uncharacterized protein</fullName>
    </submittedName>
</protein>
<feature type="transmembrane region" description="Helical" evidence="1">
    <location>
        <begin position="135"/>
        <end position="155"/>
    </location>
</feature>